<feature type="domain" description="Xylose isomerase-like TIM barrel" evidence="1">
    <location>
        <begin position="35"/>
        <end position="270"/>
    </location>
</feature>
<dbReference type="PANTHER" id="PTHR12110">
    <property type="entry name" value="HYDROXYPYRUVATE ISOMERASE"/>
    <property type="match status" value="1"/>
</dbReference>
<dbReference type="Proteomes" id="UP001597402">
    <property type="component" value="Unassembled WGS sequence"/>
</dbReference>
<dbReference type="Pfam" id="PF01261">
    <property type="entry name" value="AP_endonuc_2"/>
    <property type="match status" value="1"/>
</dbReference>
<comment type="caution">
    <text evidence="2">The sequence shown here is derived from an EMBL/GenBank/DDBJ whole genome shotgun (WGS) entry which is preliminary data.</text>
</comment>
<dbReference type="InterPro" id="IPR013022">
    <property type="entry name" value="Xyl_isomerase-like_TIM-brl"/>
</dbReference>
<dbReference type="GO" id="GO:0016853">
    <property type="term" value="F:isomerase activity"/>
    <property type="evidence" value="ECO:0007669"/>
    <property type="project" value="UniProtKB-KW"/>
</dbReference>
<protein>
    <submittedName>
        <fullName evidence="2">Sugar phosphate isomerase/epimerase family protein</fullName>
    </submittedName>
</protein>
<evidence type="ECO:0000313" key="2">
    <source>
        <dbReference type="EMBL" id="MFD2091033.1"/>
    </source>
</evidence>
<organism evidence="2 3">
    <name type="scientific">Blastococcus deserti</name>
    <dbReference type="NCBI Taxonomy" id="2259033"/>
    <lineage>
        <taxon>Bacteria</taxon>
        <taxon>Bacillati</taxon>
        <taxon>Actinomycetota</taxon>
        <taxon>Actinomycetes</taxon>
        <taxon>Geodermatophilales</taxon>
        <taxon>Geodermatophilaceae</taxon>
        <taxon>Blastococcus</taxon>
    </lineage>
</organism>
<reference evidence="3" key="1">
    <citation type="journal article" date="2019" name="Int. J. Syst. Evol. Microbiol.">
        <title>The Global Catalogue of Microorganisms (GCM) 10K type strain sequencing project: providing services to taxonomists for standard genome sequencing and annotation.</title>
        <authorList>
            <consortium name="The Broad Institute Genomics Platform"/>
            <consortium name="The Broad Institute Genome Sequencing Center for Infectious Disease"/>
            <person name="Wu L."/>
            <person name="Ma J."/>
        </authorList>
    </citation>
    <scope>NUCLEOTIDE SEQUENCE [LARGE SCALE GENOMIC DNA]</scope>
    <source>
        <strain evidence="3">JCM 3338</strain>
    </source>
</reference>
<evidence type="ECO:0000313" key="3">
    <source>
        <dbReference type="Proteomes" id="UP001597402"/>
    </source>
</evidence>
<keyword evidence="2" id="KW-0413">Isomerase</keyword>
<sequence length="289" mass="31063">MTAADALLATCWTTAGDAAPSEADWRSPVPLRERIEAAAAAGFTGFGVLAVDVASAVREHGLSGIRAMLTDNGIVHLELEGLPRWWSSGPERARSDELRQFVLSAAEALGARHLKVTPDTSGGPWEPEHWAAEFALLAAQATDAGVRLGIEFLPWSNIRTAHDALRLVEDAGHPAGGIVIDVWHVERAGTPPQELAALPLHRIVGVELDDADREVVGTFSEDTVDRRRYCGEGSFDLAGIITALRAVGWSGPWGVEILSTEHRRLDVRQAAMHAATTTRAQFEAVSAHR</sequence>
<dbReference type="EMBL" id="JBHUHP010000004">
    <property type="protein sequence ID" value="MFD2091033.1"/>
    <property type="molecule type" value="Genomic_DNA"/>
</dbReference>
<accession>A0ABW4X9B2</accession>
<dbReference type="Gene3D" id="3.20.20.150">
    <property type="entry name" value="Divalent-metal-dependent TIM barrel enzymes"/>
    <property type="match status" value="1"/>
</dbReference>
<gene>
    <name evidence="2" type="ORF">ACFSHS_05540</name>
</gene>
<name>A0ABW4X9B2_9ACTN</name>
<keyword evidence="3" id="KW-1185">Reference proteome</keyword>
<proteinExistence type="predicted"/>
<evidence type="ECO:0000259" key="1">
    <source>
        <dbReference type="Pfam" id="PF01261"/>
    </source>
</evidence>
<dbReference type="PANTHER" id="PTHR12110:SF48">
    <property type="entry name" value="BLL3656 PROTEIN"/>
    <property type="match status" value="1"/>
</dbReference>
<dbReference type="RefSeq" id="WP_376872821.1">
    <property type="nucleotide sequence ID" value="NZ_JBHUHP010000004.1"/>
</dbReference>
<dbReference type="InterPro" id="IPR036237">
    <property type="entry name" value="Xyl_isomerase-like_sf"/>
</dbReference>
<dbReference type="SUPFAM" id="SSF51658">
    <property type="entry name" value="Xylose isomerase-like"/>
    <property type="match status" value="1"/>
</dbReference>
<dbReference type="InterPro" id="IPR050312">
    <property type="entry name" value="IolE/XylAMocC-like"/>
</dbReference>